<dbReference type="EMBL" id="FNFC01000005">
    <property type="protein sequence ID" value="SDJ54860.1"/>
    <property type="molecule type" value="Genomic_DNA"/>
</dbReference>
<dbReference type="STRING" id="890420.SAMN05216226_1052"/>
<dbReference type="SMART" id="SM00507">
    <property type="entry name" value="HNHc"/>
    <property type="match status" value="1"/>
</dbReference>
<dbReference type="InterPro" id="IPR002711">
    <property type="entry name" value="HNH"/>
</dbReference>
<dbReference type="GO" id="GO:0008270">
    <property type="term" value="F:zinc ion binding"/>
    <property type="evidence" value="ECO:0007669"/>
    <property type="project" value="InterPro"/>
</dbReference>
<dbReference type="PANTHER" id="PTHR33877:SF2">
    <property type="entry name" value="OS07G0170200 PROTEIN"/>
    <property type="match status" value="1"/>
</dbReference>
<dbReference type="Pfam" id="PF01844">
    <property type="entry name" value="HNH"/>
    <property type="match status" value="1"/>
</dbReference>
<feature type="transmembrane region" description="Helical" evidence="1">
    <location>
        <begin position="175"/>
        <end position="198"/>
    </location>
</feature>
<sequence length="246" mass="27830">MDNRYPDDWSSRSREIKKRDDYTCQNCGAKGGPKGNNELHAHHVVPISDGGSHKKTNLKTLCKDCHDSIHHNDKVAPTGKVGSNNSTSDISGDAVARLFIRFFAGLFLFGGVLLAYTWPLITLVGLGASFYDLLYITDIVSNSSFLFVTEDPERPVMDFLPSIIGKEWTLLLENIITSLFIILGGLIYSIMGIGMYNLSHMGKSDEEKMRYSKDSFPLKHYMWWFEKYYEIKGNTENQPTGKIRQD</sequence>
<dbReference type="AlphaFoldDB" id="A0A1G8UPG7"/>
<feature type="domain" description="HNH nuclease" evidence="2">
    <location>
        <begin position="11"/>
        <end position="67"/>
    </location>
</feature>
<dbReference type="Gene3D" id="1.10.30.50">
    <property type="match status" value="1"/>
</dbReference>
<dbReference type="CDD" id="cd00085">
    <property type="entry name" value="HNHc"/>
    <property type="match status" value="1"/>
</dbReference>
<reference evidence="3 4" key="1">
    <citation type="submission" date="2016-10" db="EMBL/GenBank/DDBJ databases">
        <authorList>
            <person name="de Groot N.N."/>
        </authorList>
    </citation>
    <scope>NUCLEOTIDE SEQUENCE [LARGE SCALE GENOMIC DNA]</scope>
    <source>
        <strain evidence="3 4">IBRC-M10015</strain>
    </source>
</reference>
<name>A0A1G8UPG7_9EURY</name>
<proteinExistence type="predicted"/>
<dbReference type="GO" id="GO:0003676">
    <property type="term" value="F:nucleic acid binding"/>
    <property type="evidence" value="ECO:0007669"/>
    <property type="project" value="InterPro"/>
</dbReference>
<gene>
    <name evidence="3" type="ORF">SAMN05216226_1052</name>
</gene>
<evidence type="ECO:0000313" key="3">
    <source>
        <dbReference type="EMBL" id="SDJ54860.1"/>
    </source>
</evidence>
<keyword evidence="1" id="KW-0812">Transmembrane</keyword>
<feature type="transmembrane region" description="Helical" evidence="1">
    <location>
        <begin position="98"/>
        <end position="121"/>
    </location>
</feature>
<evidence type="ECO:0000256" key="1">
    <source>
        <dbReference type="SAM" id="Phobius"/>
    </source>
</evidence>
<dbReference type="OrthoDB" id="192298at2157"/>
<dbReference type="RefSeq" id="WP_092700662.1">
    <property type="nucleotide sequence ID" value="NZ_FNFC01000005.1"/>
</dbReference>
<dbReference type="GO" id="GO:0004519">
    <property type="term" value="F:endonuclease activity"/>
    <property type="evidence" value="ECO:0007669"/>
    <property type="project" value="UniProtKB-KW"/>
</dbReference>
<dbReference type="InterPro" id="IPR052892">
    <property type="entry name" value="NA-targeting_endonuclease"/>
</dbReference>
<keyword evidence="4" id="KW-1185">Reference proteome</keyword>
<keyword evidence="3" id="KW-0255">Endonuclease</keyword>
<dbReference type="InterPro" id="IPR003615">
    <property type="entry name" value="HNH_nuc"/>
</dbReference>
<accession>A0A1G8UPG7</accession>
<organism evidence="3 4">
    <name type="scientific">Halovenus aranensis</name>
    <dbReference type="NCBI Taxonomy" id="890420"/>
    <lineage>
        <taxon>Archaea</taxon>
        <taxon>Methanobacteriati</taxon>
        <taxon>Methanobacteriota</taxon>
        <taxon>Stenosarchaea group</taxon>
        <taxon>Halobacteria</taxon>
        <taxon>Halobacteriales</taxon>
        <taxon>Haloarculaceae</taxon>
        <taxon>Halovenus</taxon>
    </lineage>
</organism>
<keyword evidence="3" id="KW-0540">Nuclease</keyword>
<keyword evidence="3" id="KW-0378">Hydrolase</keyword>
<evidence type="ECO:0000259" key="2">
    <source>
        <dbReference type="SMART" id="SM00507"/>
    </source>
</evidence>
<dbReference type="Proteomes" id="UP000198856">
    <property type="component" value="Unassembled WGS sequence"/>
</dbReference>
<keyword evidence="1" id="KW-1133">Transmembrane helix</keyword>
<dbReference type="PANTHER" id="PTHR33877">
    <property type="entry name" value="SLL1193 PROTEIN"/>
    <property type="match status" value="1"/>
</dbReference>
<keyword evidence="1" id="KW-0472">Membrane</keyword>
<evidence type="ECO:0000313" key="4">
    <source>
        <dbReference type="Proteomes" id="UP000198856"/>
    </source>
</evidence>
<protein>
    <submittedName>
        <fullName evidence="3">HNH endonuclease</fullName>
    </submittedName>
</protein>